<dbReference type="SUPFAM" id="SSF47781">
    <property type="entry name" value="RuvA domain 2-like"/>
    <property type="match status" value="1"/>
</dbReference>
<accession>A0A4R0JV12</accession>
<evidence type="ECO:0000256" key="1">
    <source>
        <dbReference type="SAM" id="Phobius"/>
    </source>
</evidence>
<dbReference type="Gene3D" id="1.10.150.280">
    <property type="entry name" value="AF1531-like domain"/>
    <property type="match status" value="1"/>
</dbReference>
<keyword evidence="1" id="KW-0472">Membrane</keyword>
<organism evidence="3 4">
    <name type="scientific">Kribbella capetownensis</name>
    <dbReference type="NCBI Taxonomy" id="1572659"/>
    <lineage>
        <taxon>Bacteria</taxon>
        <taxon>Bacillati</taxon>
        <taxon>Actinomycetota</taxon>
        <taxon>Actinomycetes</taxon>
        <taxon>Propionibacteriales</taxon>
        <taxon>Kribbellaceae</taxon>
        <taxon>Kribbella</taxon>
    </lineage>
</organism>
<reference evidence="3 4" key="1">
    <citation type="submission" date="2019-02" db="EMBL/GenBank/DDBJ databases">
        <title>Kribbella capetownensis sp. nov. and Kribbella speibonae sp. nov., isolated from soil.</title>
        <authorList>
            <person name="Curtis S.M."/>
            <person name="Norton I."/>
            <person name="Everest G.J."/>
            <person name="Meyers P.R."/>
        </authorList>
    </citation>
    <scope>NUCLEOTIDE SEQUENCE [LARGE SCALE GENOMIC DNA]</scope>
    <source>
        <strain evidence="3 4">YM53</strain>
    </source>
</reference>
<evidence type="ECO:0000313" key="4">
    <source>
        <dbReference type="Proteomes" id="UP000293342"/>
    </source>
</evidence>
<keyword evidence="4" id="KW-1185">Reference proteome</keyword>
<dbReference type="AlphaFoldDB" id="A0A4R0JV12"/>
<protein>
    <recommendedName>
        <fullName evidence="2">T2SS protein K second SAM-like domain-containing protein</fullName>
    </recommendedName>
</protein>
<dbReference type="Pfam" id="PF03934">
    <property type="entry name" value="T2SSK"/>
    <property type="match status" value="1"/>
</dbReference>
<name>A0A4R0JV12_9ACTN</name>
<gene>
    <name evidence="3" type="ORF">E0H75_28415</name>
</gene>
<comment type="caution">
    <text evidence="3">The sequence shown here is derived from an EMBL/GenBank/DDBJ whole genome shotgun (WGS) entry which is preliminary data.</text>
</comment>
<dbReference type="Proteomes" id="UP000293342">
    <property type="component" value="Unassembled WGS sequence"/>
</dbReference>
<evidence type="ECO:0000259" key="2">
    <source>
        <dbReference type="Pfam" id="PF03934"/>
    </source>
</evidence>
<proteinExistence type="predicted"/>
<keyword evidence="1" id="KW-1133">Transmembrane helix</keyword>
<feature type="domain" description="T2SS protein K second SAM-like" evidence="2">
    <location>
        <begin position="72"/>
        <end position="132"/>
    </location>
</feature>
<dbReference type="InterPro" id="IPR049179">
    <property type="entry name" value="T2SSK_SAM-like_2nd"/>
</dbReference>
<feature type="transmembrane region" description="Helical" evidence="1">
    <location>
        <begin position="43"/>
        <end position="63"/>
    </location>
</feature>
<dbReference type="OrthoDB" id="4054020at2"/>
<keyword evidence="1" id="KW-0812">Transmembrane</keyword>
<sequence length="139" mass="14921">MFGILAFRRRSLLLAVSALVYLGTAVAFWVPGWGEPDHPSPDPVVFVLLASMGVASIQAALIIGGRKYGGQVDLNDAPAEVLSALPGLDQQRATAIVSSRTETGRFRSVDELWSRGLLSGPPSKDLVDRLVVVPVQDRR</sequence>
<evidence type="ECO:0000313" key="3">
    <source>
        <dbReference type="EMBL" id="TCC46065.1"/>
    </source>
</evidence>
<dbReference type="EMBL" id="SJKD01000007">
    <property type="protein sequence ID" value="TCC46065.1"/>
    <property type="molecule type" value="Genomic_DNA"/>
</dbReference>
<dbReference type="InterPro" id="IPR010994">
    <property type="entry name" value="RuvA_2-like"/>
</dbReference>